<sequence length="211" mass="24069">MTKFKSNLTSFNQDREQKNLLLINSELATCKRQKISFQKIGSLAMYLQSKTGISRTTFTGNPKYKVLLLKFLTEQGVKSFDSYSDDDTPEMLKIKLIGLMIENKNIKNKCLRLETYIKDALLKSDGSRVVVSEGSAERSENNDIADTSMAIMSILDRLKDFLTIDLEKGQIEDLSAKPRDRVVVGGQRLKPFIKWLKENEEFLVKNSSSRK</sequence>
<gene>
    <name evidence="1" type="ORF">GALL_61680</name>
</gene>
<comment type="caution">
    <text evidence="1">The sequence shown here is derived from an EMBL/GenBank/DDBJ whole genome shotgun (WGS) entry which is preliminary data.</text>
</comment>
<reference evidence="1" key="1">
    <citation type="submission" date="2016-10" db="EMBL/GenBank/DDBJ databases">
        <title>Sequence of Gallionella enrichment culture.</title>
        <authorList>
            <person name="Poehlein A."/>
            <person name="Muehling M."/>
            <person name="Daniel R."/>
        </authorList>
    </citation>
    <scope>NUCLEOTIDE SEQUENCE</scope>
</reference>
<name>A0A1J5T837_9ZZZZ</name>
<organism evidence="1">
    <name type="scientific">mine drainage metagenome</name>
    <dbReference type="NCBI Taxonomy" id="410659"/>
    <lineage>
        <taxon>unclassified sequences</taxon>
        <taxon>metagenomes</taxon>
        <taxon>ecological metagenomes</taxon>
    </lineage>
</organism>
<protein>
    <submittedName>
        <fullName evidence="1">Uncharacterized protein</fullName>
    </submittedName>
</protein>
<dbReference type="EMBL" id="MLJW01000017">
    <property type="protein sequence ID" value="OIR12469.1"/>
    <property type="molecule type" value="Genomic_DNA"/>
</dbReference>
<evidence type="ECO:0000313" key="1">
    <source>
        <dbReference type="EMBL" id="OIR12469.1"/>
    </source>
</evidence>
<accession>A0A1J5T837</accession>
<dbReference type="AlphaFoldDB" id="A0A1J5T837"/>
<proteinExistence type="predicted"/>